<name>A0A0D0E9E5_9AGAM</name>
<sequence>MKGQDAKYTSNQMRWRASTHDKRQACDWHTVGRIAFDPTGLGIPWTIVGIIFIAQHAA</sequence>
<dbReference type="Proteomes" id="UP000054538">
    <property type="component" value="Unassembled WGS sequence"/>
</dbReference>
<dbReference type="EMBL" id="KN825025">
    <property type="protein sequence ID" value="KIK95710.1"/>
    <property type="molecule type" value="Genomic_DNA"/>
</dbReference>
<accession>A0A0D0E9E5</accession>
<dbReference type="AlphaFoldDB" id="A0A0D0E9E5"/>
<evidence type="ECO:0000313" key="1">
    <source>
        <dbReference type="EMBL" id="KIK95710.1"/>
    </source>
</evidence>
<evidence type="ECO:0000313" key="2">
    <source>
        <dbReference type="Proteomes" id="UP000054538"/>
    </source>
</evidence>
<reference evidence="2" key="2">
    <citation type="submission" date="2015-01" db="EMBL/GenBank/DDBJ databases">
        <title>Evolutionary Origins and Diversification of the Mycorrhizal Mutualists.</title>
        <authorList>
            <consortium name="DOE Joint Genome Institute"/>
            <consortium name="Mycorrhizal Genomics Consortium"/>
            <person name="Kohler A."/>
            <person name="Kuo A."/>
            <person name="Nagy L.G."/>
            <person name="Floudas D."/>
            <person name="Copeland A."/>
            <person name="Barry K.W."/>
            <person name="Cichocki N."/>
            <person name="Veneault-Fourrey C."/>
            <person name="LaButti K."/>
            <person name="Lindquist E.A."/>
            <person name="Lipzen A."/>
            <person name="Lundell T."/>
            <person name="Morin E."/>
            <person name="Murat C."/>
            <person name="Riley R."/>
            <person name="Ohm R."/>
            <person name="Sun H."/>
            <person name="Tunlid A."/>
            <person name="Henrissat B."/>
            <person name="Grigoriev I.V."/>
            <person name="Hibbett D.S."/>
            <person name="Martin F."/>
        </authorList>
    </citation>
    <scope>NUCLEOTIDE SEQUENCE [LARGE SCALE GENOMIC DNA]</scope>
    <source>
        <strain evidence="2">Ve08.2h10</strain>
    </source>
</reference>
<proteinExistence type="predicted"/>
<gene>
    <name evidence="1" type="ORF">PAXRUDRAFT_826734</name>
</gene>
<keyword evidence="2" id="KW-1185">Reference proteome</keyword>
<protein>
    <submittedName>
        <fullName evidence="1">Uncharacterized protein</fullName>
    </submittedName>
</protein>
<dbReference type="InParanoid" id="A0A0D0E9E5"/>
<organism evidence="1 2">
    <name type="scientific">Paxillus rubicundulus Ve08.2h10</name>
    <dbReference type="NCBI Taxonomy" id="930991"/>
    <lineage>
        <taxon>Eukaryota</taxon>
        <taxon>Fungi</taxon>
        <taxon>Dikarya</taxon>
        <taxon>Basidiomycota</taxon>
        <taxon>Agaricomycotina</taxon>
        <taxon>Agaricomycetes</taxon>
        <taxon>Agaricomycetidae</taxon>
        <taxon>Boletales</taxon>
        <taxon>Paxilineae</taxon>
        <taxon>Paxillaceae</taxon>
        <taxon>Paxillus</taxon>
    </lineage>
</organism>
<dbReference type="HOGENOM" id="CLU_2979740_0_0_1"/>
<reference evidence="1 2" key="1">
    <citation type="submission" date="2014-04" db="EMBL/GenBank/DDBJ databases">
        <authorList>
            <consortium name="DOE Joint Genome Institute"/>
            <person name="Kuo A."/>
            <person name="Kohler A."/>
            <person name="Jargeat P."/>
            <person name="Nagy L.G."/>
            <person name="Floudas D."/>
            <person name="Copeland A."/>
            <person name="Barry K.W."/>
            <person name="Cichocki N."/>
            <person name="Veneault-Fourrey C."/>
            <person name="LaButti K."/>
            <person name="Lindquist E.A."/>
            <person name="Lipzen A."/>
            <person name="Lundell T."/>
            <person name="Morin E."/>
            <person name="Murat C."/>
            <person name="Sun H."/>
            <person name="Tunlid A."/>
            <person name="Henrissat B."/>
            <person name="Grigoriev I.V."/>
            <person name="Hibbett D.S."/>
            <person name="Martin F."/>
            <person name="Nordberg H.P."/>
            <person name="Cantor M.N."/>
            <person name="Hua S.X."/>
        </authorList>
    </citation>
    <scope>NUCLEOTIDE SEQUENCE [LARGE SCALE GENOMIC DNA]</scope>
    <source>
        <strain evidence="1 2">Ve08.2h10</strain>
    </source>
</reference>